<dbReference type="SUPFAM" id="SSF51395">
    <property type="entry name" value="FMN-linked oxidoreductases"/>
    <property type="match status" value="1"/>
</dbReference>
<dbReference type="InterPro" id="IPR036188">
    <property type="entry name" value="FAD/NAD-bd_sf"/>
</dbReference>
<dbReference type="Pfam" id="PF00724">
    <property type="entry name" value="Oxidored_FMN"/>
    <property type="match status" value="1"/>
</dbReference>
<evidence type="ECO:0000313" key="4">
    <source>
        <dbReference type="Proteomes" id="UP000309668"/>
    </source>
</evidence>
<dbReference type="InterPro" id="IPR001155">
    <property type="entry name" value="OxRdtase_FMN_N"/>
</dbReference>
<dbReference type="Gene3D" id="3.50.50.60">
    <property type="entry name" value="FAD/NAD(P)-binding domain"/>
    <property type="match status" value="1"/>
</dbReference>
<name>A0A5S3P2Q9_9SPHN</name>
<dbReference type="GO" id="GO:0010181">
    <property type="term" value="F:FMN binding"/>
    <property type="evidence" value="ECO:0007669"/>
    <property type="project" value="InterPro"/>
</dbReference>
<dbReference type="Proteomes" id="UP000309668">
    <property type="component" value="Unassembled WGS sequence"/>
</dbReference>
<dbReference type="GO" id="GO:0050661">
    <property type="term" value="F:NADP binding"/>
    <property type="evidence" value="ECO:0007669"/>
    <property type="project" value="InterPro"/>
</dbReference>
<keyword evidence="4" id="KW-1185">Reference proteome</keyword>
<accession>A0A5S3P2Q9</accession>
<dbReference type="EMBL" id="VCAO01000004">
    <property type="protein sequence ID" value="TMM47262.1"/>
    <property type="molecule type" value="Genomic_DNA"/>
</dbReference>
<dbReference type="PANTHER" id="PTHR43303">
    <property type="entry name" value="NADPH DEHYDROGENASE C23G7.10C-RELATED"/>
    <property type="match status" value="1"/>
</dbReference>
<dbReference type="GO" id="GO:0071949">
    <property type="term" value="F:FAD binding"/>
    <property type="evidence" value="ECO:0007669"/>
    <property type="project" value="InterPro"/>
</dbReference>
<feature type="domain" description="FAD-binding" evidence="2">
    <location>
        <begin position="131"/>
        <end position="319"/>
    </location>
</feature>
<dbReference type="PANTHER" id="PTHR43303:SF3">
    <property type="entry name" value="BLR3436 PROTEIN"/>
    <property type="match status" value="1"/>
</dbReference>
<evidence type="ECO:0000259" key="1">
    <source>
        <dbReference type="Pfam" id="PF00724"/>
    </source>
</evidence>
<dbReference type="InterPro" id="IPR044152">
    <property type="entry name" value="YqjM-like"/>
</dbReference>
<sequence>MKIACLGGGPAGLYFAISMKLRDPSHLVEVFERNRADDTFGWGVVFSDQTVENLLANDPVSGAVIGDAFAHWDDIDVHIRGETIRSGGHGFIGIGRKLLLQILQNRARELGVMLHFEHEASPDLDAWQGYDLVIAADGANSRIRSKYQEHFGADIEMRRNRFFWFGTNKAFEAFTFAFEQLPEGWVWAHAYRFDDDFSTFIVEMEPETWAALGFDLMDQDAAIARCEEIFADQLDGHPLLSNARHLPGPQAWLQFPRIICENWHYRNLILLGDAAHTAHFSIGSGTKLALEDAIKLAEVLNRPGLPLADALHEYREERHVEVLKLQNSARNSTEWFETLDRYLHFDPIQFAYSLLTRSQRVSHENLRLRDPAFVAEVEQWFHSRAQGHSAAPAPPMFAPFALRKMRLANRMVVSPMAMYSAHDGAIGDFHRVHYGARALGGAGLVYTEMTCVSADGRITPGCAGMYAPEHVAGWRTVTDFVHAHSNAKICLQLGHSGPKGSTKVGWEGYDIPLDEGNWPLLAASDVPWSAANQPPRAMTRADMDAITQQFVAATLMAVKAGFDMVELHAAHGYLLSSFITPLHNKRTDDYGGSLENRLRFPLEVFAAMRAAWPAERPMSVRISANDWMGDLGVTPQEAVEIARAFAEAGTDLIDVSAGQTWADCQPIYGRMFQTPFADRIRNEARLTTMAVGNIFEPDHANSILAAGRADLVALARPHLADAAWTLRAAAAQGYTGDGATIPRPYTAGHEQLERTLARAAQDALQP</sequence>
<dbReference type="Gene3D" id="3.20.20.70">
    <property type="entry name" value="Aldolase class I"/>
    <property type="match status" value="1"/>
</dbReference>
<comment type="caution">
    <text evidence="3">The sequence shown here is derived from an EMBL/GenBank/DDBJ whole genome shotgun (WGS) entry which is preliminary data.</text>
</comment>
<proteinExistence type="predicted"/>
<protein>
    <submittedName>
        <fullName evidence="3">Bifunctional salicylyl-CoA 5-hydroxylase/oxidoreductase</fullName>
    </submittedName>
</protein>
<reference evidence="3 4" key="1">
    <citation type="submission" date="2019-05" db="EMBL/GenBank/DDBJ databases">
        <title>Erythrobacter marisflavi sp. nov., isolated from isolated from water of an estuary environment.</title>
        <authorList>
            <person name="Yoon J.-H."/>
        </authorList>
    </citation>
    <scope>NUCLEOTIDE SEQUENCE [LARGE SCALE GENOMIC DNA]</scope>
    <source>
        <strain evidence="3 4">KEM-5</strain>
    </source>
</reference>
<dbReference type="InterPro" id="IPR002938">
    <property type="entry name" value="FAD-bd"/>
</dbReference>
<dbReference type="OrthoDB" id="9804454at2"/>
<dbReference type="PRINTS" id="PR00420">
    <property type="entry name" value="RNGMNOXGNASE"/>
</dbReference>
<feature type="domain" description="NADH:flavin oxidoreductase/NADH oxidase N-terminal" evidence="1">
    <location>
        <begin position="396"/>
        <end position="729"/>
    </location>
</feature>
<gene>
    <name evidence="3" type="ORF">FEV51_09315</name>
</gene>
<organism evidence="3 4">
    <name type="scientific">Qipengyuania marisflavi</name>
    <dbReference type="NCBI Taxonomy" id="2486356"/>
    <lineage>
        <taxon>Bacteria</taxon>
        <taxon>Pseudomonadati</taxon>
        <taxon>Pseudomonadota</taxon>
        <taxon>Alphaproteobacteria</taxon>
        <taxon>Sphingomonadales</taxon>
        <taxon>Erythrobacteraceae</taxon>
        <taxon>Qipengyuania</taxon>
    </lineage>
</organism>
<dbReference type="AlphaFoldDB" id="A0A5S3P2Q9"/>
<dbReference type="SUPFAM" id="SSF51905">
    <property type="entry name" value="FAD/NAD(P)-binding domain"/>
    <property type="match status" value="1"/>
</dbReference>
<evidence type="ECO:0000259" key="2">
    <source>
        <dbReference type="Pfam" id="PF01494"/>
    </source>
</evidence>
<dbReference type="RefSeq" id="WP_138618257.1">
    <property type="nucleotide sequence ID" value="NZ_VCAO01000004.1"/>
</dbReference>
<dbReference type="NCBIfam" id="NF006101">
    <property type="entry name" value="PRK08255.1"/>
    <property type="match status" value="1"/>
</dbReference>
<dbReference type="Pfam" id="PF01494">
    <property type="entry name" value="FAD_binding_3"/>
    <property type="match status" value="1"/>
</dbReference>
<dbReference type="CDD" id="cd02932">
    <property type="entry name" value="OYE_YqiM_FMN"/>
    <property type="match status" value="1"/>
</dbReference>
<evidence type="ECO:0000313" key="3">
    <source>
        <dbReference type="EMBL" id="TMM47262.1"/>
    </source>
</evidence>
<dbReference type="InterPro" id="IPR013785">
    <property type="entry name" value="Aldolase_TIM"/>
</dbReference>
<dbReference type="Gene3D" id="3.30.9.20">
    <property type="match status" value="1"/>
</dbReference>
<dbReference type="GO" id="GO:0003959">
    <property type="term" value="F:NADPH dehydrogenase activity"/>
    <property type="evidence" value="ECO:0007669"/>
    <property type="project" value="InterPro"/>
</dbReference>